<evidence type="ECO:0000256" key="1">
    <source>
        <dbReference type="SAM" id="MobiDB-lite"/>
    </source>
</evidence>
<proteinExistence type="predicted"/>
<feature type="region of interest" description="Disordered" evidence="1">
    <location>
        <begin position="1"/>
        <end position="45"/>
    </location>
</feature>
<reference evidence="2 3" key="1">
    <citation type="submission" date="2020-08" db="EMBL/GenBank/DDBJ databases">
        <title>Sequencing the genomes of 1000 actinobacteria strains.</title>
        <authorList>
            <person name="Klenk H.-P."/>
        </authorList>
    </citation>
    <scope>NUCLEOTIDE SEQUENCE [LARGE SCALE GENOMIC DNA]</scope>
    <source>
        <strain evidence="2 3">DSM 40129</strain>
    </source>
</reference>
<gene>
    <name evidence="2" type="ORF">HNR72_007318</name>
</gene>
<dbReference type="EMBL" id="JACHLX010000001">
    <property type="protein sequence ID" value="MBB5816290.1"/>
    <property type="molecule type" value="Genomic_DNA"/>
</dbReference>
<keyword evidence="3" id="KW-1185">Reference proteome</keyword>
<protein>
    <submittedName>
        <fullName evidence="2">Uncharacterized protein</fullName>
    </submittedName>
</protein>
<comment type="caution">
    <text evidence="2">The sequence shown here is derived from an EMBL/GenBank/DDBJ whole genome shotgun (WGS) entry which is preliminary data.</text>
</comment>
<feature type="compositionally biased region" description="Basic and acidic residues" evidence="1">
    <location>
        <begin position="10"/>
        <end position="33"/>
    </location>
</feature>
<accession>A0AA89QIV4</accession>
<dbReference type="GeneID" id="93843740"/>
<evidence type="ECO:0000313" key="3">
    <source>
        <dbReference type="Proteomes" id="UP000579531"/>
    </source>
</evidence>
<name>A0AA89QIV4_STRCU</name>
<dbReference type="AlphaFoldDB" id="A0AA89QIV4"/>
<dbReference type="Proteomes" id="UP000579531">
    <property type="component" value="Unassembled WGS sequence"/>
</dbReference>
<dbReference type="RefSeq" id="WP_184853725.1">
    <property type="nucleotide sequence ID" value="NZ_BAABFE010000005.1"/>
</dbReference>
<evidence type="ECO:0000313" key="2">
    <source>
        <dbReference type="EMBL" id="MBB5816290.1"/>
    </source>
</evidence>
<sequence length="45" mass="4809">MAGQSGTVHGEPEPGRGGREERVPDGGEHRFVLDPDDELAHGFLP</sequence>
<organism evidence="2 3">
    <name type="scientific">Streptomyces collinus</name>
    <dbReference type="NCBI Taxonomy" id="42684"/>
    <lineage>
        <taxon>Bacteria</taxon>
        <taxon>Bacillati</taxon>
        <taxon>Actinomycetota</taxon>
        <taxon>Actinomycetes</taxon>
        <taxon>Kitasatosporales</taxon>
        <taxon>Streptomycetaceae</taxon>
        <taxon>Streptomyces</taxon>
    </lineage>
</organism>